<sequence length="70" mass="8294">MAATEVMKKGSSVLLLRMIQVMISLWKFFESDINDFVKIINILNSDFVSKDFPPIWISFMEFRIFFKEIP</sequence>
<reference evidence="2" key="1">
    <citation type="submission" date="2016-10" db="EMBL/GenBank/DDBJ databases">
        <authorList>
            <person name="Varghese N."/>
            <person name="Submissions S."/>
        </authorList>
    </citation>
    <scope>NUCLEOTIDE SEQUENCE [LARGE SCALE GENOMIC DNA]</scope>
    <source>
        <strain evidence="2">DSM 23515</strain>
    </source>
</reference>
<gene>
    <name evidence="1" type="ORF">SAMN04488033_12544</name>
</gene>
<dbReference type="EMBL" id="FOOH01000025">
    <property type="protein sequence ID" value="SFG08143.1"/>
    <property type="molecule type" value="Genomic_DNA"/>
</dbReference>
<proteinExistence type="predicted"/>
<dbReference type="Proteomes" id="UP000199116">
    <property type="component" value="Unassembled WGS sequence"/>
</dbReference>
<keyword evidence="2" id="KW-1185">Reference proteome</keyword>
<dbReference type="AlphaFoldDB" id="A0A1I2NX88"/>
<name>A0A1I2NX88_9FLAO</name>
<organism evidence="1 2">
    <name type="scientific">Salegentibacter agarivorans</name>
    <dbReference type="NCBI Taxonomy" id="345907"/>
    <lineage>
        <taxon>Bacteria</taxon>
        <taxon>Pseudomonadati</taxon>
        <taxon>Bacteroidota</taxon>
        <taxon>Flavobacteriia</taxon>
        <taxon>Flavobacteriales</taxon>
        <taxon>Flavobacteriaceae</taxon>
        <taxon>Salegentibacter</taxon>
    </lineage>
</organism>
<accession>A0A1I2NX88</accession>
<protein>
    <submittedName>
        <fullName evidence="1">Uncharacterized protein</fullName>
    </submittedName>
</protein>
<evidence type="ECO:0000313" key="2">
    <source>
        <dbReference type="Proteomes" id="UP000199116"/>
    </source>
</evidence>
<evidence type="ECO:0000313" key="1">
    <source>
        <dbReference type="EMBL" id="SFG08143.1"/>
    </source>
</evidence>